<reference evidence="4" key="1">
    <citation type="submission" date="2017-08" db="EMBL/GenBank/DDBJ databases">
        <authorList>
            <person name="Imhoff J.F."/>
            <person name="Rahn T."/>
            <person name="Kuenzel S."/>
            <person name="Neulinger S.C."/>
        </authorList>
    </citation>
    <scope>NUCLEOTIDE SEQUENCE</scope>
    <source>
        <strain evidence="4">IM 151</strain>
    </source>
</reference>
<evidence type="ECO:0000313" key="5">
    <source>
        <dbReference type="Proteomes" id="UP001041814"/>
    </source>
</evidence>
<gene>
    <name evidence="4" type="ORF">CKO43_10365</name>
</gene>
<accession>A0ABS1DT47</accession>
<evidence type="ECO:0008006" key="6">
    <source>
        <dbReference type="Google" id="ProtNLM"/>
    </source>
</evidence>
<dbReference type="PANTHER" id="PTHR10272">
    <property type="entry name" value="PLATELET-ACTIVATING FACTOR ACETYLHYDROLASE"/>
    <property type="match status" value="1"/>
</dbReference>
<dbReference type="Pfam" id="PF03403">
    <property type="entry name" value="PAF-AH_p_II"/>
    <property type="match status" value="1"/>
</dbReference>
<keyword evidence="1" id="KW-0378">Hydrolase</keyword>
<dbReference type="InterPro" id="IPR029058">
    <property type="entry name" value="AB_hydrolase_fold"/>
</dbReference>
<protein>
    <recommendedName>
        <fullName evidence="6">Dienelactone hydrolase</fullName>
    </recommendedName>
</protein>
<dbReference type="Proteomes" id="UP001041814">
    <property type="component" value="Unassembled WGS sequence"/>
</dbReference>
<name>A0ABS1DT47_RUBGE</name>
<evidence type="ECO:0000256" key="1">
    <source>
        <dbReference type="ARBA" id="ARBA00022801"/>
    </source>
</evidence>
<proteinExistence type="predicted"/>
<organism evidence="4 5">
    <name type="scientific">Rubrivivax gelatinosus</name>
    <name type="common">Rhodocyclus gelatinosus</name>
    <name type="synonym">Rhodopseudomonas gelatinosa</name>
    <dbReference type="NCBI Taxonomy" id="28068"/>
    <lineage>
        <taxon>Bacteria</taxon>
        <taxon>Pseudomonadati</taxon>
        <taxon>Pseudomonadota</taxon>
        <taxon>Betaproteobacteria</taxon>
        <taxon>Burkholderiales</taxon>
        <taxon>Sphaerotilaceae</taxon>
        <taxon>Rubrivivax</taxon>
    </lineage>
</organism>
<dbReference type="SUPFAM" id="SSF53474">
    <property type="entry name" value="alpha/beta-Hydrolases"/>
    <property type="match status" value="1"/>
</dbReference>
<keyword evidence="2" id="KW-0442">Lipid degradation</keyword>
<comment type="caution">
    <text evidence="4">The sequence shown here is derived from an EMBL/GenBank/DDBJ whole genome shotgun (WGS) entry which is preliminary data.</text>
</comment>
<evidence type="ECO:0000313" key="4">
    <source>
        <dbReference type="EMBL" id="MBK1713182.1"/>
    </source>
</evidence>
<keyword evidence="5" id="KW-1185">Reference proteome</keyword>
<dbReference type="EMBL" id="NRRU01000033">
    <property type="protein sequence ID" value="MBK1713182.1"/>
    <property type="molecule type" value="Genomic_DNA"/>
</dbReference>
<sequence>MVVLLWYPAADTAVEQDWLVPPFESLRVAVGAAPAPGRRPLLLLSHGTGGSAASLGWLAHELAAAGYLVAALNHHGNTAAEPQTRLEGFVAWWERPLDLRVATDRLLADPEWGPRIDAGRIGVAGFSLGGLTALASAGARPRWA</sequence>
<dbReference type="PANTHER" id="PTHR10272:SF0">
    <property type="entry name" value="PLATELET-ACTIVATING FACTOR ACETYLHYDROLASE"/>
    <property type="match status" value="1"/>
</dbReference>
<dbReference type="Gene3D" id="3.40.50.1820">
    <property type="entry name" value="alpha/beta hydrolase"/>
    <property type="match status" value="1"/>
</dbReference>
<keyword evidence="3" id="KW-0443">Lipid metabolism</keyword>
<reference evidence="4" key="2">
    <citation type="journal article" date="2020" name="Microorganisms">
        <title>Osmotic Adaptation and Compatible Solute Biosynthesis of Phototrophic Bacteria as Revealed from Genome Analyses.</title>
        <authorList>
            <person name="Imhoff J.F."/>
            <person name="Rahn T."/>
            <person name="Kunzel S."/>
            <person name="Keller A."/>
            <person name="Neulinger S.C."/>
        </authorList>
    </citation>
    <scope>NUCLEOTIDE SEQUENCE</scope>
    <source>
        <strain evidence="4">IM 151</strain>
    </source>
</reference>
<evidence type="ECO:0000256" key="3">
    <source>
        <dbReference type="ARBA" id="ARBA00023098"/>
    </source>
</evidence>
<evidence type="ECO:0000256" key="2">
    <source>
        <dbReference type="ARBA" id="ARBA00022963"/>
    </source>
</evidence>
<feature type="non-terminal residue" evidence="4">
    <location>
        <position position="144"/>
    </location>
</feature>